<gene>
    <name evidence="1" type="ordered locus">Palpr_2372</name>
</gene>
<reference key="1">
    <citation type="submission" date="2010-11" db="EMBL/GenBank/DDBJ databases">
        <title>The complete genome of Paludibacter propionicigenes DSM 17365.</title>
        <authorList>
            <consortium name="US DOE Joint Genome Institute (JGI-PGF)"/>
            <person name="Lucas S."/>
            <person name="Copeland A."/>
            <person name="Lapidus A."/>
            <person name="Bruce D."/>
            <person name="Goodwin L."/>
            <person name="Pitluck S."/>
            <person name="Kyrpides N."/>
            <person name="Mavromatis K."/>
            <person name="Ivanova N."/>
            <person name="Munk A.C."/>
            <person name="Brettin T."/>
            <person name="Detter J.C."/>
            <person name="Han C."/>
            <person name="Tapia R."/>
            <person name="Land M."/>
            <person name="Hauser L."/>
            <person name="Markowitz V."/>
            <person name="Cheng J.-F."/>
            <person name="Hugenholtz P."/>
            <person name="Woyke T."/>
            <person name="Wu D."/>
            <person name="Gronow S."/>
            <person name="Wellnitz S."/>
            <person name="Brambilla E."/>
            <person name="Klenk H.-P."/>
            <person name="Eisen J.A."/>
        </authorList>
    </citation>
    <scope>NUCLEOTIDE SEQUENCE</scope>
    <source>
        <strain>WB4</strain>
    </source>
</reference>
<evidence type="ECO:0008006" key="3">
    <source>
        <dbReference type="Google" id="ProtNLM"/>
    </source>
</evidence>
<accession>E4T711</accession>
<dbReference type="InterPro" id="IPR058087">
    <property type="entry name" value="XAC2610_dom"/>
</dbReference>
<dbReference type="STRING" id="694427.Palpr_2372"/>
<reference evidence="1 2" key="2">
    <citation type="journal article" date="2011" name="Stand. Genomic Sci.">
        <title>Complete genome sequence of Paludibacter propionicigenes type strain (WB4).</title>
        <authorList>
            <person name="Gronow S."/>
            <person name="Munk C."/>
            <person name="Lapidus A."/>
            <person name="Nolan M."/>
            <person name="Lucas S."/>
            <person name="Hammon N."/>
            <person name="Deshpande S."/>
            <person name="Cheng J.F."/>
            <person name="Tapia R."/>
            <person name="Han C."/>
            <person name="Goodwin L."/>
            <person name="Pitluck S."/>
            <person name="Liolios K."/>
            <person name="Ivanova N."/>
            <person name="Mavromatis K."/>
            <person name="Mikhailova N."/>
            <person name="Pati A."/>
            <person name="Chen A."/>
            <person name="Palaniappan K."/>
            <person name="Land M."/>
            <person name="Hauser L."/>
            <person name="Chang Y.J."/>
            <person name="Jeffries C.D."/>
            <person name="Brambilla E."/>
            <person name="Rohde M."/>
            <person name="Goker M."/>
            <person name="Detter J.C."/>
            <person name="Woyke T."/>
            <person name="Bristow J."/>
            <person name="Eisen J.A."/>
            <person name="Markowitz V."/>
            <person name="Hugenholtz P."/>
            <person name="Kyrpides N.C."/>
            <person name="Klenk H.P."/>
        </authorList>
    </citation>
    <scope>NUCLEOTIDE SEQUENCE [LARGE SCALE GENOMIC DNA]</scope>
    <source>
        <strain evidence="2">DSM 17365 / JCM 13257 / WB4</strain>
    </source>
</reference>
<sequence length="231" mass="26933">MKIRFLVFLTAILMLSCKGKSQETTLSQVDSLKTVRSVTQEAVEQKSEVKIETTEILCDSVYKDKGYKITLTKFDLDNVGDETRSNSIFSLYKFVEGKYSLIYKDSIFFQFQEVKFEDFNNDKVKDILIQNYSSARSNLFYYLYTVDTKNDKLKKIDGFERIPNPTFLSKYKIIEGSAVAGKDWTKFYEIKGDSIHDFGVVIYDNHLENSNYERNYKKAINKLMKNKKTTP</sequence>
<protein>
    <recommendedName>
        <fullName evidence="3">Lipoprotein</fullName>
    </recommendedName>
</protein>
<dbReference type="PROSITE" id="PS51257">
    <property type="entry name" value="PROKAR_LIPOPROTEIN"/>
    <property type="match status" value="1"/>
</dbReference>
<proteinExistence type="predicted"/>
<dbReference type="Proteomes" id="UP000008718">
    <property type="component" value="Chromosome"/>
</dbReference>
<organism evidence="1 2">
    <name type="scientific">Paludibacter propionicigenes (strain DSM 17365 / JCM 13257 / WB4)</name>
    <dbReference type="NCBI Taxonomy" id="694427"/>
    <lineage>
        <taxon>Bacteria</taxon>
        <taxon>Pseudomonadati</taxon>
        <taxon>Bacteroidota</taxon>
        <taxon>Bacteroidia</taxon>
        <taxon>Bacteroidales</taxon>
        <taxon>Paludibacteraceae</taxon>
        <taxon>Paludibacter</taxon>
    </lineage>
</organism>
<dbReference type="eggNOG" id="ENOG5032SUE">
    <property type="taxonomic scope" value="Bacteria"/>
</dbReference>
<evidence type="ECO:0000313" key="1">
    <source>
        <dbReference type="EMBL" id="ADQ80505.1"/>
    </source>
</evidence>
<dbReference type="NCBIfam" id="NF047539">
    <property type="entry name" value="XAC2610_fam"/>
    <property type="match status" value="1"/>
</dbReference>
<evidence type="ECO:0000313" key="2">
    <source>
        <dbReference type="Proteomes" id="UP000008718"/>
    </source>
</evidence>
<dbReference type="HOGENOM" id="CLU_1239080_0_0_10"/>
<dbReference type="AlphaFoldDB" id="E4T711"/>
<dbReference type="KEGG" id="ppn:Palpr_2372"/>
<name>E4T711_PALPW</name>
<keyword evidence="2" id="KW-1185">Reference proteome</keyword>
<dbReference type="EMBL" id="CP002345">
    <property type="protein sequence ID" value="ADQ80505.1"/>
    <property type="molecule type" value="Genomic_DNA"/>
</dbReference>